<accession>A0A226ELT9</accession>
<sequence length="209" mass="23564">MAPVTTIETITISRPLKVIAFICGCFASILLIMGLASTEWLLADRYRQGLFLYCVEKNSSNVPFVPENGERATEGCHRIDWNIQGYTVVAAAFCAISFLVDLFATILTALGLRCRDPNRKYKYYRTAVYVMALSLVAVLVALVIYPVCFAQIMEKSQRPVWEFGWAYGVTWGASIFLFGGVILLLCDKESEELYYKERTITYAESNNKV</sequence>
<keyword evidence="5" id="KW-0965">Cell junction</keyword>
<comment type="subcellular location">
    <subcellularLocation>
        <location evidence="2">Cell junction</location>
    </subcellularLocation>
    <subcellularLocation>
        <location evidence="1">Membrane</location>
        <topology evidence="1">Multi-pass membrane protein</topology>
    </subcellularLocation>
</comment>
<dbReference type="PANTHER" id="PTHR14399:SF5">
    <property type="entry name" value="CELL JUNCTION PROTEIN VAB-9"/>
    <property type="match status" value="1"/>
</dbReference>
<keyword evidence="4 8" id="KW-0812">Transmembrane</keyword>
<evidence type="ECO:0000256" key="8">
    <source>
        <dbReference type="SAM" id="Phobius"/>
    </source>
</evidence>
<dbReference type="GO" id="GO:0005911">
    <property type="term" value="C:cell-cell junction"/>
    <property type="evidence" value="ECO:0007669"/>
    <property type="project" value="TreeGrafter"/>
</dbReference>
<dbReference type="Pfam" id="PF00822">
    <property type="entry name" value="PMP22_Claudin"/>
    <property type="match status" value="1"/>
</dbReference>
<evidence type="ECO:0000313" key="9">
    <source>
        <dbReference type="EMBL" id="OXA58178.1"/>
    </source>
</evidence>
<evidence type="ECO:0000256" key="6">
    <source>
        <dbReference type="ARBA" id="ARBA00022989"/>
    </source>
</evidence>
<feature type="transmembrane region" description="Helical" evidence="8">
    <location>
        <begin position="88"/>
        <end position="112"/>
    </location>
</feature>
<dbReference type="OrthoDB" id="8655982at2759"/>
<dbReference type="GO" id="GO:0016020">
    <property type="term" value="C:membrane"/>
    <property type="evidence" value="ECO:0007669"/>
    <property type="project" value="UniProtKB-SubCell"/>
</dbReference>
<feature type="transmembrane region" description="Helical" evidence="8">
    <location>
        <begin position="18"/>
        <end position="43"/>
    </location>
</feature>
<feature type="transmembrane region" description="Helical" evidence="8">
    <location>
        <begin position="124"/>
        <end position="145"/>
    </location>
</feature>
<evidence type="ECO:0000256" key="5">
    <source>
        <dbReference type="ARBA" id="ARBA00022949"/>
    </source>
</evidence>
<evidence type="ECO:0000256" key="3">
    <source>
        <dbReference type="ARBA" id="ARBA00008691"/>
    </source>
</evidence>
<gene>
    <name evidence="9" type="ORF">Fcan01_07642</name>
</gene>
<keyword evidence="7 8" id="KW-0472">Membrane</keyword>
<evidence type="ECO:0000256" key="7">
    <source>
        <dbReference type="ARBA" id="ARBA00023136"/>
    </source>
</evidence>
<dbReference type="GO" id="GO:0098609">
    <property type="term" value="P:cell-cell adhesion"/>
    <property type="evidence" value="ECO:0007669"/>
    <property type="project" value="TreeGrafter"/>
</dbReference>
<feature type="transmembrane region" description="Helical" evidence="8">
    <location>
        <begin position="165"/>
        <end position="186"/>
    </location>
</feature>
<dbReference type="Proteomes" id="UP000198287">
    <property type="component" value="Unassembled WGS sequence"/>
</dbReference>
<dbReference type="AlphaFoldDB" id="A0A226ELT9"/>
<evidence type="ECO:0000256" key="2">
    <source>
        <dbReference type="ARBA" id="ARBA00004282"/>
    </source>
</evidence>
<dbReference type="EMBL" id="LNIX01000003">
    <property type="protein sequence ID" value="OXA58178.1"/>
    <property type="molecule type" value="Genomic_DNA"/>
</dbReference>
<dbReference type="PANTHER" id="PTHR14399">
    <property type="entry name" value="P53-INDUCED PROTEIN RELATED"/>
    <property type="match status" value="1"/>
</dbReference>
<proteinExistence type="inferred from homology"/>
<evidence type="ECO:0000256" key="1">
    <source>
        <dbReference type="ARBA" id="ARBA00004141"/>
    </source>
</evidence>
<protein>
    <submittedName>
        <fullName evidence="9">Transmembrane protein 47</fullName>
    </submittedName>
</protein>
<dbReference type="InterPro" id="IPR015664">
    <property type="entry name" value="P53_induced"/>
</dbReference>
<evidence type="ECO:0000313" key="10">
    <source>
        <dbReference type="Proteomes" id="UP000198287"/>
    </source>
</evidence>
<name>A0A226ELT9_FOLCA</name>
<keyword evidence="10" id="KW-1185">Reference proteome</keyword>
<dbReference type="FunFam" id="1.20.140.150:FF:000028">
    <property type="entry name" value="Uncharacterized protein, isoform A"/>
    <property type="match status" value="1"/>
</dbReference>
<dbReference type="Gene3D" id="1.20.140.150">
    <property type="match status" value="1"/>
</dbReference>
<reference evidence="9 10" key="1">
    <citation type="submission" date="2015-12" db="EMBL/GenBank/DDBJ databases">
        <title>The genome of Folsomia candida.</title>
        <authorList>
            <person name="Faddeeva A."/>
            <person name="Derks M.F."/>
            <person name="Anvar Y."/>
            <person name="Smit S."/>
            <person name="Van Straalen N."/>
            <person name="Roelofs D."/>
        </authorList>
    </citation>
    <scope>NUCLEOTIDE SEQUENCE [LARGE SCALE GENOMIC DNA]</scope>
    <source>
        <strain evidence="9 10">VU population</strain>
        <tissue evidence="9">Whole body</tissue>
    </source>
</reference>
<dbReference type="InterPro" id="IPR004031">
    <property type="entry name" value="PMP22/EMP/MP20/Claudin"/>
</dbReference>
<comment type="caution">
    <text evidence="9">The sequence shown here is derived from an EMBL/GenBank/DDBJ whole genome shotgun (WGS) entry which is preliminary data.</text>
</comment>
<dbReference type="OMA" id="FVETATM"/>
<organism evidence="9 10">
    <name type="scientific">Folsomia candida</name>
    <name type="common">Springtail</name>
    <dbReference type="NCBI Taxonomy" id="158441"/>
    <lineage>
        <taxon>Eukaryota</taxon>
        <taxon>Metazoa</taxon>
        <taxon>Ecdysozoa</taxon>
        <taxon>Arthropoda</taxon>
        <taxon>Hexapoda</taxon>
        <taxon>Collembola</taxon>
        <taxon>Entomobryomorpha</taxon>
        <taxon>Isotomoidea</taxon>
        <taxon>Isotomidae</taxon>
        <taxon>Proisotominae</taxon>
        <taxon>Folsomia</taxon>
    </lineage>
</organism>
<evidence type="ECO:0000256" key="4">
    <source>
        <dbReference type="ARBA" id="ARBA00022692"/>
    </source>
</evidence>
<comment type="similarity">
    <text evidence="3">Belongs to the TMEM47 family.</text>
</comment>
<keyword evidence="6 8" id="KW-1133">Transmembrane helix</keyword>